<gene>
    <name evidence="1" type="ORF">V6N11_040362</name>
</gene>
<sequence>MTMSTEIRKWSGENLSHQLLQERQSPDGRKYCRQCRVAEQQHARAYVDLPEAPLWDVEELKRRSFHRAIVVKFFEHPPNEDHSREKDLSTYGNMNAWLRQLLHEKTIVDPSVPDKKNNYIWETTQSQNAYMPPPYADSYTVQQREPRVTLKAQSFMDGANLPSSSNNLN</sequence>
<dbReference type="Proteomes" id="UP001396334">
    <property type="component" value="Unassembled WGS sequence"/>
</dbReference>
<dbReference type="EMBL" id="JBBPBN010000022">
    <property type="protein sequence ID" value="KAK9012300.1"/>
    <property type="molecule type" value="Genomic_DNA"/>
</dbReference>
<reference evidence="1 2" key="1">
    <citation type="journal article" date="2024" name="G3 (Bethesda)">
        <title>Genome assembly of Hibiscus sabdariffa L. provides insights into metabolisms of medicinal natural products.</title>
        <authorList>
            <person name="Kim T."/>
        </authorList>
    </citation>
    <scope>NUCLEOTIDE SEQUENCE [LARGE SCALE GENOMIC DNA]</scope>
    <source>
        <strain evidence="1">TK-2024</strain>
        <tissue evidence="1">Old leaves</tissue>
    </source>
</reference>
<organism evidence="1 2">
    <name type="scientific">Hibiscus sabdariffa</name>
    <name type="common">roselle</name>
    <dbReference type="NCBI Taxonomy" id="183260"/>
    <lineage>
        <taxon>Eukaryota</taxon>
        <taxon>Viridiplantae</taxon>
        <taxon>Streptophyta</taxon>
        <taxon>Embryophyta</taxon>
        <taxon>Tracheophyta</taxon>
        <taxon>Spermatophyta</taxon>
        <taxon>Magnoliopsida</taxon>
        <taxon>eudicotyledons</taxon>
        <taxon>Gunneridae</taxon>
        <taxon>Pentapetalae</taxon>
        <taxon>rosids</taxon>
        <taxon>malvids</taxon>
        <taxon>Malvales</taxon>
        <taxon>Malvaceae</taxon>
        <taxon>Malvoideae</taxon>
        <taxon>Hibiscus</taxon>
    </lineage>
</organism>
<comment type="caution">
    <text evidence="1">The sequence shown here is derived from an EMBL/GenBank/DDBJ whole genome shotgun (WGS) entry which is preliminary data.</text>
</comment>
<protein>
    <submittedName>
        <fullName evidence="1">Uncharacterized protein</fullName>
    </submittedName>
</protein>
<evidence type="ECO:0000313" key="1">
    <source>
        <dbReference type="EMBL" id="KAK9012300.1"/>
    </source>
</evidence>
<evidence type="ECO:0000313" key="2">
    <source>
        <dbReference type="Proteomes" id="UP001396334"/>
    </source>
</evidence>
<accession>A0ABR2RH91</accession>
<proteinExistence type="predicted"/>
<keyword evidence="2" id="KW-1185">Reference proteome</keyword>
<name>A0ABR2RH91_9ROSI</name>